<name>L1J6M4_GUITC</name>
<sequence length="182" mass="20832">MLFTSNALEQLVGQFEEFCSRVMNRKIRIHIPKSQYDEIERKRLNSKRIEPLYRSLIKYAALRASEKLPLFEIGSKSAAFHNKREIEANGCDDIIVEVNALQANDDMVILVALEHEPVFERCSHLGSIPVFHLETQGTSKKREHPSSQITSIQHLLDGLESKPLGDTVSYIQQVWNTMKAIK</sequence>
<proteinExistence type="predicted"/>
<protein>
    <submittedName>
        <fullName evidence="1 2">Uncharacterized protein</fullName>
    </submittedName>
</protein>
<gene>
    <name evidence="1" type="ORF">GUITHDRAFT_153162</name>
</gene>
<dbReference type="Proteomes" id="UP000011087">
    <property type="component" value="Unassembled WGS sequence"/>
</dbReference>
<reference evidence="3" key="2">
    <citation type="submission" date="2012-11" db="EMBL/GenBank/DDBJ databases">
        <authorList>
            <person name="Kuo A."/>
            <person name="Curtis B.A."/>
            <person name="Tanifuji G."/>
            <person name="Burki F."/>
            <person name="Gruber A."/>
            <person name="Irimia M."/>
            <person name="Maruyama S."/>
            <person name="Arias M.C."/>
            <person name="Ball S.G."/>
            <person name="Gile G.H."/>
            <person name="Hirakawa Y."/>
            <person name="Hopkins J.F."/>
            <person name="Rensing S.A."/>
            <person name="Schmutz J."/>
            <person name="Symeonidi A."/>
            <person name="Elias M."/>
            <person name="Eveleigh R.J."/>
            <person name="Herman E.K."/>
            <person name="Klute M.J."/>
            <person name="Nakayama T."/>
            <person name="Obornik M."/>
            <person name="Reyes-Prieto A."/>
            <person name="Armbrust E.V."/>
            <person name="Aves S.J."/>
            <person name="Beiko R.G."/>
            <person name="Coutinho P."/>
            <person name="Dacks J.B."/>
            <person name="Durnford D.G."/>
            <person name="Fast N.M."/>
            <person name="Green B.R."/>
            <person name="Grisdale C."/>
            <person name="Hempe F."/>
            <person name="Henrissat B."/>
            <person name="Hoppner M.P."/>
            <person name="Ishida K.-I."/>
            <person name="Kim E."/>
            <person name="Koreny L."/>
            <person name="Kroth P.G."/>
            <person name="Liu Y."/>
            <person name="Malik S.-B."/>
            <person name="Maier U.G."/>
            <person name="McRose D."/>
            <person name="Mock T."/>
            <person name="Neilson J.A."/>
            <person name="Onodera N.T."/>
            <person name="Poole A.M."/>
            <person name="Pritham E.J."/>
            <person name="Richards T.A."/>
            <person name="Rocap G."/>
            <person name="Roy S.W."/>
            <person name="Sarai C."/>
            <person name="Schaack S."/>
            <person name="Shirato S."/>
            <person name="Slamovits C.H."/>
            <person name="Spencer D.F."/>
            <person name="Suzuki S."/>
            <person name="Worden A.Z."/>
            <person name="Zauner S."/>
            <person name="Barry K."/>
            <person name="Bell C."/>
            <person name="Bharti A.K."/>
            <person name="Crow J.A."/>
            <person name="Grimwood J."/>
            <person name="Kramer R."/>
            <person name="Lindquist E."/>
            <person name="Lucas S."/>
            <person name="Salamov A."/>
            <person name="McFadden G.I."/>
            <person name="Lane C.E."/>
            <person name="Keeling P.J."/>
            <person name="Gray M.W."/>
            <person name="Grigoriev I.V."/>
            <person name="Archibald J.M."/>
        </authorList>
    </citation>
    <scope>NUCLEOTIDE SEQUENCE</scope>
    <source>
        <strain evidence="3">CCMP2712</strain>
    </source>
</reference>
<dbReference type="RefSeq" id="XP_005830729.1">
    <property type="nucleotide sequence ID" value="XM_005830672.1"/>
</dbReference>
<reference evidence="1 3" key="1">
    <citation type="journal article" date="2012" name="Nature">
        <title>Algal genomes reveal evolutionary mosaicism and the fate of nucleomorphs.</title>
        <authorList>
            <consortium name="DOE Joint Genome Institute"/>
            <person name="Curtis B.A."/>
            <person name="Tanifuji G."/>
            <person name="Burki F."/>
            <person name="Gruber A."/>
            <person name="Irimia M."/>
            <person name="Maruyama S."/>
            <person name="Arias M.C."/>
            <person name="Ball S.G."/>
            <person name="Gile G.H."/>
            <person name="Hirakawa Y."/>
            <person name="Hopkins J.F."/>
            <person name="Kuo A."/>
            <person name="Rensing S.A."/>
            <person name="Schmutz J."/>
            <person name="Symeonidi A."/>
            <person name="Elias M."/>
            <person name="Eveleigh R.J."/>
            <person name="Herman E.K."/>
            <person name="Klute M.J."/>
            <person name="Nakayama T."/>
            <person name="Obornik M."/>
            <person name="Reyes-Prieto A."/>
            <person name="Armbrust E.V."/>
            <person name="Aves S.J."/>
            <person name="Beiko R.G."/>
            <person name="Coutinho P."/>
            <person name="Dacks J.B."/>
            <person name="Durnford D.G."/>
            <person name="Fast N.M."/>
            <person name="Green B.R."/>
            <person name="Grisdale C.J."/>
            <person name="Hempel F."/>
            <person name="Henrissat B."/>
            <person name="Hoppner M.P."/>
            <person name="Ishida K."/>
            <person name="Kim E."/>
            <person name="Koreny L."/>
            <person name="Kroth P.G."/>
            <person name="Liu Y."/>
            <person name="Malik S.B."/>
            <person name="Maier U.G."/>
            <person name="McRose D."/>
            <person name="Mock T."/>
            <person name="Neilson J.A."/>
            <person name="Onodera N.T."/>
            <person name="Poole A.M."/>
            <person name="Pritham E.J."/>
            <person name="Richards T.A."/>
            <person name="Rocap G."/>
            <person name="Roy S.W."/>
            <person name="Sarai C."/>
            <person name="Schaack S."/>
            <person name="Shirato S."/>
            <person name="Slamovits C.H."/>
            <person name="Spencer D.F."/>
            <person name="Suzuki S."/>
            <person name="Worden A.Z."/>
            <person name="Zauner S."/>
            <person name="Barry K."/>
            <person name="Bell C."/>
            <person name="Bharti A.K."/>
            <person name="Crow J.A."/>
            <person name="Grimwood J."/>
            <person name="Kramer R."/>
            <person name="Lindquist E."/>
            <person name="Lucas S."/>
            <person name="Salamov A."/>
            <person name="McFadden G.I."/>
            <person name="Lane C.E."/>
            <person name="Keeling P.J."/>
            <person name="Gray M.W."/>
            <person name="Grigoriev I.V."/>
            <person name="Archibald J.M."/>
        </authorList>
    </citation>
    <scope>NUCLEOTIDE SEQUENCE</scope>
    <source>
        <strain evidence="1 3">CCMP2712</strain>
    </source>
</reference>
<evidence type="ECO:0000313" key="3">
    <source>
        <dbReference type="Proteomes" id="UP000011087"/>
    </source>
</evidence>
<accession>L1J6M4</accession>
<organism evidence="1">
    <name type="scientific">Guillardia theta (strain CCMP2712)</name>
    <name type="common">Cryptophyte</name>
    <dbReference type="NCBI Taxonomy" id="905079"/>
    <lineage>
        <taxon>Eukaryota</taxon>
        <taxon>Cryptophyceae</taxon>
        <taxon>Pyrenomonadales</taxon>
        <taxon>Geminigeraceae</taxon>
        <taxon>Guillardia</taxon>
    </lineage>
</organism>
<evidence type="ECO:0000313" key="2">
    <source>
        <dbReference type="EnsemblProtists" id="EKX43749"/>
    </source>
</evidence>
<dbReference type="EnsemblProtists" id="EKX43749">
    <property type="protein sequence ID" value="EKX43749"/>
    <property type="gene ID" value="GUITHDRAFT_153162"/>
</dbReference>
<keyword evidence="3" id="KW-1185">Reference proteome</keyword>
<dbReference type="PaxDb" id="55529-EKX43749"/>
<reference evidence="2" key="3">
    <citation type="submission" date="2015-06" db="UniProtKB">
        <authorList>
            <consortium name="EnsemblProtists"/>
        </authorList>
    </citation>
    <scope>IDENTIFICATION</scope>
</reference>
<dbReference type="HOGENOM" id="CLU_1484694_0_0_1"/>
<dbReference type="GeneID" id="17300471"/>
<evidence type="ECO:0000313" key="1">
    <source>
        <dbReference type="EMBL" id="EKX43749.1"/>
    </source>
</evidence>
<dbReference type="KEGG" id="gtt:GUITHDRAFT_153162"/>
<dbReference type="AlphaFoldDB" id="L1J6M4"/>
<dbReference type="EMBL" id="JH993008">
    <property type="protein sequence ID" value="EKX43749.1"/>
    <property type="molecule type" value="Genomic_DNA"/>
</dbReference>